<dbReference type="EMBL" id="KB200701">
    <property type="protein sequence ID" value="ESP00579.1"/>
    <property type="molecule type" value="Genomic_DNA"/>
</dbReference>
<dbReference type="OrthoDB" id="542931at2759"/>
<feature type="transmembrane region" description="Helical" evidence="5">
    <location>
        <begin position="12"/>
        <end position="35"/>
    </location>
</feature>
<dbReference type="Proteomes" id="UP000030746">
    <property type="component" value="Unassembled WGS sequence"/>
</dbReference>
<accession>V4A9B4</accession>
<dbReference type="KEGG" id="lgi:LOTGIDRAFT_149763"/>
<protein>
    <recommendedName>
        <fullName evidence="8">Transmembrane protein 244</fullName>
    </recommendedName>
</protein>
<evidence type="ECO:0008006" key="8">
    <source>
        <dbReference type="Google" id="ProtNLM"/>
    </source>
</evidence>
<dbReference type="GeneID" id="20235489"/>
<dbReference type="AlphaFoldDB" id="V4A9B4"/>
<dbReference type="HOGENOM" id="CLU_122907_0_0_1"/>
<evidence type="ECO:0000256" key="2">
    <source>
        <dbReference type="ARBA" id="ARBA00022692"/>
    </source>
</evidence>
<keyword evidence="2 5" id="KW-0812">Transmembrane</keyword>
<feature type="transmembrane region" description="Helical" evidence="5">
    <location>
        <begin position="117"/>
        <end position="141"/>
    </location>
</feature>
<keyword evidence="7" id="KW-1185">Reference proteome</keyword>
<evidence type="ECO:0000256" key="1">
    <source>
        <dbReference type="ARBA" id="ARBA00004141"/>
    </source>
</evidence>
<organism evidence="6 7">
    <name type="scientific">Lottia gigantea</name>
    <name type="common">Giant owl limpet</name>
    <dbReference type="NCBI Taxonomy" id="225164"/>
    <lineage>
        <taxon>Eukaryota</taxon>
        <taxon>Metazoa</taxon>
        <taxon>Spiralia</taxon>
        <taxon>Lophotrochozoa</taxon>
        <taxon>Mollusca</taxon>
        <taxon>Gastropoda</taxon>
        <taxon>Patellogastropoda</taxon>
        <taxon>Lottioidea</taxon>
        <taxon>Lottiidae</taxon>
        <taxon>Lottia</taxon>
    </lineage>
</organism>
<evidence type="ECO:0000313" key="6">
    <source>
        <dbReference type="EMBL" id="ESP00579.1"/>
    </source>
</evidence>
<reference evidence="6 7" key="1">
    <citation type="journal article" date="2013" name="Nature">
        <title>Insights into bilaterian evolution from three spiralian genomes.</title>
        <authorList>
            <person name="Simakov O."/>
            <person name="Marletaz F."/>
            <person name="Cho S.J."/>
            <person name="Edsinger-Gonzales E."/>
            <person name="Havlak P."/>
            <person name="Hellsten U."/>
            <person name="Kuo D.H."/>
            <person name="Larsson T."/>
            <person name="Lv J."/>
            <person name="Arendt D."/>
            <person name="Savage R."/>
            <person name="Osoegawa K."/>
            <person name="de Jong P."/>
            <person name="Grimwood J."/>
            <person name="Chapman J.A."/>
            <person name="Shapiro H."/>
            <person name="Aerts A."/>
            <person name="Otillar R.P."/>
            <person name="Terry A.Y."/>
            <person name="Boore J.L."/>
            <person name="Grigoriev I.V."/>
            <person name="Lindberg D.R."/>
            <person name="Seaver E.C."/>
            <person name="Weisblat D.A."/>
            <person name="Putnam N.H."/>
            <person name="Rokhsar D.S."/>
        </authorList>
    </citation>
    <scope>NUCLEOTIDE SEQUENCE [LARGE SCALE GENOMIC DNA]</scope>
</reference>
<dbReference type="InterPro" id="IPR019185">
    <property type="entry name" value="Integral_membrane_SYS1-rel"/>
</dbReference>
<sequence length="165" mass="19040">MGELSTKDILFNILKCFVTFYATYFVISSICFASFRLSVYDGRIPFDFKTWVNLTECCTGYSHEQTVNVISMLVTFPLSGIFYGLIVRSRAWDYAVTVTLLHIVITCLVLLDFPLDWSWWVCLASALILKILAGEMVCFLFSIKKKVKVKPEIEFMNGSYLYRKK</sequence>
<evidence type="ECO:0000313" key="7">
    <source>
        <dbReference type="Proteomes" id="UP000030746"/>
    </source>
</evidence>
<dbReference type="PANTHER" id="PTHR12952">
    <property type="entry name" value="SYS1"/>
    <property type="match status" value="1"/>
</dbReference>
<dbReference type="Pfam" id="PF09801">
    <property type="entry name" value="SYS1"/>
    <property type="match status" value="1"/>
</dbReference>
<dbReference type="CTD" id="20235489"/>
<dbReference type="OMA" id="ISCAVMQ"/>
<dbReference type="RefSeq" id="XP_009048698.1">
    <property type="nucleotide sequence ID" value="XM_009050450.1"/>
</dbReference>
<evidence type="ECO:0000256" key="4">
    <source>
        <dbReference type="ARBA" id="ARBA00023136"/>
    </source>
</evidence>
<name>V4A9B4_LOTGI</name>
<keyword evidence="3 5" id="KW-1133">Transmembrane helix</keyword>
<feature type="transmembrane region" description="Helical" evidence="5">
    <location>
        <begin position="69"/>
        <end position="87"/>
    </location>
</feature>
<feature type="transmembrane region" description="Helical" evidence="5">
    <location>
        <begin position="94"/>
        <end position="111"/>
    </location>
</feature>
<dbReference type="PANTHER" id="PTHR12952:SF1">
    <property type="entry name" value="TRANSMEMBRANE PROTEIN 244"/>
    <property type="match status" value="1"/>
</dbReference>
<gene>
    <name evidence="6" type="ORF">LOTGIDRAFT_149763</name>
</gene>
<keyword evidence="4 5" id="KW-0472">Membrane</keyword>
<evidence type="ECO:0000256" key="5">
    <source>
        <dbReference type="SAM" id="Phobius"/>
    </source>
</evidence>
<dbReference type="GO" id="GO:0016020">
    <property type="term" value="C:membrane"/>
    <property type="evidence" value="ECO:0007669"/>
    <property type="project" value="UniProtKB-SubCell"/>
</dbReference>
<proteinExistence type="predicted"/>
<comment type="subcellular location">
    <subcellularLocation>
        <location evidence="1">Membrane</location>
        <topology evidence="1">Multi-pass membrane protein</topology>
    </subcellularLocation>
</comment>
<evidence type="ECO:0000256" key="3">
    <source>
        <dbReference type="ARBA" id="ARBA00022989"/>
    </source>
</evidence>